<sequence>MSSQNTEVKGYGTLTDQPVLDGHVGPSMYSAAELFKAVAHPVRAQILELLIRGECTIPELCDGTGLKPSHLSRHLAQMRGQHLIKCVRSGGRLVYKLGFPEAGELLAAARSVLHARTAAAVSSLPPMPEEEPFTPLWRERYSAPEAALVSRSVIADACQAIAARTGCSPEAAAGRLIMTARTCKITLLDAALEELRGEEASSDA</sequence>
<protein>
    <submittedName>
        <fullName evidence="5">Bacterial regulatory, arsR family protein</fullName>
    </submittedName>
</protein>
<dbReference type="PANTHER" id="PTHR43132:SF2">
    <property type="entry name" value="ARSENICAL RESISTANCE OPERON REPRESSOR ARSR-RELATED"/>
    <property type="match status" value="1"/>
</dbReference>
<keyword evidence="6" id="KW-1185">Reference proteome</keyword>
<evidence type="ECO:0000256" key="2">
    <source>
        <dbReference type="ARBA" id="ARBA00023125"/>
    </source>
</evidence>
<reference evidence="6" key="1">
    <citation type="journal article" date="2014" name="Genome Announc.">
        <title>Genome Sequence of Arthrobacter siccitolerans 4J27, a Xeroprotectant-Producing Desiccation-Tolerant Microorganism.</title>
        <authorList>
            <person name="Manzanera M."/>
            <person name="Santa-Cruz-Calvo L."/>
            <person name="Vilchez J.I."/>
            <person name="Garcia-Fontana C."/>
            <person name="Silva-Castro G.A."/>
            <person name="Calvo C."/>
            <person name="Gonzalez-Lopez J."/>
        </authorList>
    </citation>
    <scope>NUCLEOTIDE SEQUENCE [LARGE SCALE GENOMIC DNA]</scope>
    <source>
        <strain evidence="6">4J27</strain>
    </source>
</reference>
<dbReference type="RefSeq" id="WP_050054061.1">
    <property type="nucleotide sequence ID" value="NZ_CAQI01000031.1"/>
</dbReference>
<dbReference type="PROSITE" id="PS50987">
    <property type="entry name" value="HTH_ARSR_2"/>
    <property type="match status" value="1"/>
</dbReference>
<dbReference type="NCBIfam" id="NF033788">
    <property type="entry name" value="HTH_metalloreg"/>
    <property type="match status" value="1"/>
</dbReference>
<dbReference type="InterPro" id="IPR036388">
    <property type="entry name" value="WH-like_DNA-bd_sf"/>
</dbReference>
<dbReference type="Proteomes" id="UP000035722">
    <property type="component" value="Unassembled WGS sequence"/>
</dbReference>
<evidence type="ECO:0000313" key="5">
    <source>
        <dbReference type="EMBL" id="CCQ45032.1"/>
    </source>
</evidence>
<dbReference type="InterPro" id="IPR051011">
    <property type="entry name" value="Metal_resp_trans_reg"/>
</dbReference>
<keyword evidence="3" id="KW-0804">Transcription</keyword>
<evidence type="ECO:0000259" key="4">
    <source>
        <dbReference type="PROSITE" id="PS50987"/>
    </source>
</evidence>
<feature type="domain" description="HTH arsR-type" evidence="4">
    <location>
        <begin position="23"/>
        <end position="117"/>
    </location>
</feature>
<dbReference type="InterPro" id="IPR011991">
    <property type="entry name" value="ArsR-like_HTH"/>
</dbReference>
<keyword evidence="2" id="KW-0238">DNA-binding</keyword>
<dbReference type="EMBL" id="CAQI01000031">
    <property type="protein sequence ID" value="CCQ45032.1"/>
    <property type="molecule type" value="Genomic_DNA"/>
</dbReference>
<proteinExistence type="predicted"/>
<dbReference type="InterPro" id="IPR001845">
    <property type="entry name" value="HTH_ArsR_DNA-bd_dom"/>
</dbReference>
<keyword evidence="1" id="KW-0805">Transcription regulation</keyword>
<evidence type="ECO:0000256" key="1">
    <source>
        <dbReference type="ARBA" id="ARBA00023015"/>
    </source>
</evidence>
<dbReference type="OrthoDB" id="194599at2"/>
<dbReference type="SUPFAM" id="SSF46785">
    <property type="entry name" value="Winged helix' DNA-binding domain"/>
    <property type="match status" value="1"/>
</dbReference>
<dbReference type="CDD" id="cd00090">
    <property type="entry name" value="HTH_ARSR"/>
    <property type="match status" value="1"/>
</dbReference>
<comment type="caution">
    <text evidence="5">The sequence shown here is derived from an EMBL/GenBank/DDBJ whole genome shotgun (WGS) entry which is preliminary data.</text>
</comment>
<accession>A0A024GZK5</accession>
<dbReference type="Gene3D" id="1.10.10.10">
    <property type="entry name" value="Winged helix-like DNA-binding domain superfamily/Winged helix DNA-binding domain"/>
    <property type="match status" value="1"/>
</dbReference>
<dbReference type="InterPro" id="IPR036390">
    <property type="entry name" value="WH_DNA-bd_sf"/>
</dbReference>
<gene>
    <name evidence="5" type="primary">arsR</name>
    <name evidence="5" type="ORF">ARTSIC4J27_964</name>
</gene>
<evidence type="ECO:0000313" key="6">
    <source>
        <dbReference type="Proteomes" id="UP000035722"/>
    </source>
</evidence>
<organism evidence="5 6">
    <name type="scientific">Pseudarthrobacter siccitolerans</name>
    <dbReference type="NCBI Taxonomy" id="861266"/>
    <lineage>
        <taxon>Bacteria</taxon>
        <taxon>Bacillati</taxon>
        <taxon>Actinomycetota</taxon>
        <taxon>Actinomycetes</taxon>
        <taxon>Micrococcales</taxon>
        <taxon>Micrococcaceae</taxon>
        <taxon>Pseudarthrobacter</taxon>
    </lineage>
</organism>
<dbReference type="SMART" id="SM00418">
    <property type="entry name" value="HTH_ARSR"/>
    <property type="match status" value="1"/>
</dbReference>
<dbReference type="AlphaFoldDB" id="A0A024GZK5"/>
<name>A0A024GZK5_9MICC</name>
<dbReference type="Pfam" id="PF01022">
    <property type="entry name" value="HTH_5"/>
    <property type="match status" value="1"/>
</dbReference>
<dbReference type="PANTHER" id="PTHR43132">
    <property type="entry name" value="ARSENICAL RESISTANCE OPERON REPRESSOR ARSR-RELATED"/>
    <property type="match status" value="1"/>
</dbReference>
<dbReference type="GO" id="GO:0003677">
    <property type="term" value="F:DNA binding"/>
    <property type="evidence" value="ECO:0007669"/>
    <property type="project" value="UniProtKB-KW"/>
</dbReference>
<evidence type="ECO:0000256" key="3">
    <source>
        <dbReference type="ARBA" id="ARBA00023163"/>
    </source>
</evidence>
<dbReference type="GO" id="GO:0003700">
    <property type="term" value="F:DNA-binding transcription factor activity"/>
    <property type="evidence" value="ECO:0007669"/>
    <property type="project" value="InterPro"/>
</dbReference>